<evidence type="ECO:0000256" key="1">
    <source>
        <dbReference type="SAM" id="MobiDB-lite"/>
    </source>
</evidence>
<accession>A0AAW2HQE0</accession>
<reference evidence="3" key="1">
    <citation type="journal article" date="2024" name="Gigascience">
        <title>Chromosome-level genome of the poultry shaft louse Menopon gallinae provides insight into the host-switching and adaptive evolution of parasitic lice.</title>
        <authorList>
            <person name="Xu Y."/>
            <person name="Ma L."/>
            <person name="Liu S."/>
            <person name="Liang Y."/>
            <person name="Liu Q."/>
            <person name="He Z."/>
            <person name="Tian L."/>
            <person name="Duan Y."/>
            <person name="Cai W."/>
            <person name="Li H."/>
            <person name="Song F."/>
        </authorList>
    </citation>
    <scope>NUCLEOTIDE SEQUENCE</scope>
    <source>
        <strain evidence="3">Cailab_2023a</strain>
    </source>
</reference>
<dbReference type="AlphaFoldDB" id="A0AAW2HQE0"/>
<feature type="compositionally biased region" description="Basic residues" evidence="1">
    <location>
        <begin position="151"/>
        <end position="170"/>
    </location>
</feature>
<proteinExistence type="predicted"/>
<dbReference type="EMBL" id="JARGDH010000003">
    <property type="protein sequence ID" value="KAL0271967.1"/>
    <property type="molecule type" value="Genomic_DNA"/>
</dbReference>
<evidence type="ECO:0000256" key="2">
    <source>
        <dbReference type="SAM" id="SignalP"/>
    </source>
</evidence>
<feature type="signal peptide" evidence="2">
    <location>
        <begin position="1"/>
        <end position="20"/>
    </location>
</feature>
<name>A0AAW2HQE0_9NEOP</name>
<protein>
    <submittedName>
        <fullName evidence="3">Uncharacterized protein</fullName>
    </submittedName>
</protein>
<feature type="compositionally biased region" description="Acidic residues" evidence="1">
    <location>
        <begin position="175"/>
        <end position="189"/>
    </location>
</feature>
<feature type="compositionally biased region" description="Basic and acidic residues" evidence="1">
    <location>
        <begin position="234"/>
        <end position="248"/>
    </location>
</feature>
<organism evidence="3">
    <name type="scientific">Menopon gallinae</name>
    <name type="common">poultry shaft louse</name>
    <dbReference type="NCBI Taxonomy" id="328185"/>
    <lineage>
        <taxon>Eukaryota</taxon>
        <taxon>Metazoa</taxon>
        <taxon>Ecdysozoa</taxon>
        <taxon>Arthropoda</taxon>
        <taxon>Hexapoda</taxon>
        <taxon>Insecta</taxon>
        <taxon>Pterygota</taxon>
        <taxon>Neoptera</taxon>
        <taxon>Paraneoptera</taxon>
        <taxon>Psocodea</taxon>
        <taxon>Troctomorpha</taxon>
        <taxon>Phthiraptera</taxon>
        <taxon>Amblycera</taxon>
        <taxon>Menoponidae</taxon>
        <taxon>Menopon</taxon>
    </lineage>
</organism>
<evidence type="ECO:0000313" key="3">
    <source>
        <dbReference type="EMBL" id="KAL0271967.1"/>
    </source>
</evidence>
<comment type="caution">
    <text evidence="3">The sequence shown here is derived from an EMBL/GenBank/DDBJ whole genome shotgun (WGS) entry which is preliminary data.</text>
</comment>
<feature type="region of interest" description="Disordered" evidence="1">
    <location>
        <begin position="151"/>
        <end position="248"/>
    </location>
</feature>
<feature type="chain" id="PRO_5043498022" evidence="2">
    <location>
        <begin position="21"/>
        <end position="294"/>
    </location>
</feature>
<gene>
    <name evidence="3" type="ORF">PYX00_005113</name>
</gene>
<keyword evidence="2" id="KW-0732">Signal</keyword>
<sequence length="294" mass="33243">MSNFFLGFCILGYLLILVSGDPFRRKPPSERDNASNVTEVYQQELSIIQTPDTSCPWGQKRDRLGRCRTVYKRSIEDIEDCGDDCREEPKCSVGEELDERTGECREIAKCDDGPCTEPVMEKMKESPKARSKKGWHVALILKKKKKLMKPFLKPKPKPHHPPHHDDHHHHTTPEPEPEEEAPGPEDAPEPEGLRLFNDEICVEKEDGTTGNCIGSAEVPEISGVNRRASGSASTDKEQPAVVKKKEAADTDVKRKVIRFLKVLRMRQRLSPRLGMILQNPSESATDSVDDKLRR</sequence>